<keyword evidence="3" id="KW-1185">Reference proteome</keyword>
<name>A0ABT0K4Y7_9ACTN</name>
<dbReference type="SMART" id="SM00923">
    <property type="entry name" value="MbtH"/>
    <property type="match status" value="1"/>
</dbReference>
<feature type="domain" description="MbtH-like" evidence="1">
    <location>
        <begin position="4"/>
        <end position="54"/>
    </location>
</feature>
<sequence>MSSSLFDDASGSFLALVNGAGQYSLWPTFLDVPAGWRVAFGPDSRGQCLDHVERTWTNMRPVGLASPVERGESQPF</sequence>
<protein>
    <submittedName>
        <fullName evidence="2">MbtH family protein</fullName>
    </submittedName>
</protein>
<dbReference type="RefSeq" id="WP_248814591.1">
    <property type="nucleotide sequence ID" value="NZ_JALKFT010000050.1"/>
</dbReference>
<dbReference type="Gene3D" id="3.90.820.10">
    <property type="entry name" value="Structural Genomics, Unknown Function 30-nov-00 1gh9 Mol_id"/>
    <property type="match status" value="1"/>
</dbReference>
<dbReference type="Proteomes" id="UP001201873">
    <property type="component" value="Unassembled WGS sequence"/>
</dbReference>
<dbReference type="PANTHER" id="PTHR38444:SF1">
    <property type="entry name" value="ENTEROBACTIN BIOSYNTHESIS PROTEIN YBDZ"/>
    <property type="match status" value="1"/>
</dbReference>
<dbReference type="SUPFAM" id="SSF160582">
    <property type="entry name" value="MbtH-like"/>
    <property type="match status" value="1"/>
</dbReference>
<dbReference type="InterPro" id="IPR037407">
    <property type="entry name" value="MLP_fam"/>
</dbReference>
<dbReference type="PANTHER" id="PTHR38444">
    <property type="entry name" value="ENTEROBACTIN BIOSYNTHESIS PROTEIN YBDZ"/>
    <property type="match status" value="1"/>
</dbReference>
<evidence type="ECO:0000313" key="3">
    <source>
        <dbReference type="Proteomes" id="UP001201873"/>
    </source>
</evidence>
<dbReference type="InterPro" id="IPR005153">
    <property type="entry name" value="MbtH-like_dom"/>
</dbReference>
<accession>A0ABT0K4Y7</accession>
<proteinExistence type="predicted"/>
<gene>
    <name evidence="2" type="ORF">MXD59_24470</name>
</gene>
<dbReference type="Pfam" id="PF03621">
    <property type="entry name" value="MbtH"/>
    <property type="match status" value="1"/>
</dbReference>
<evidence type="ECO:0000313" key="2">
    <source>
        <dbReference type="EMBL" id="MCK9878876.1"/>
    </source>
</evidence>
<dbReference type="EMBL" id="JALKFT010000050">
    <property type="protein sequence ID" value="MCK9878876.1"/>
    <property type="molecule type" value="Genomic_DNA"/>
</dbReference>
<reference evidence="2 3" key="1">
    <citation type="submission" date="2022-04" db="EMBL/GenBank/DDBJ databases">
        <title>Genome diversity in the genus Frankia.</title>
        <authorList>
            <person name="Carlos-Shanley C."/>
            <person name="Hahn D."/>
        </authorList>
    </citation>
    <scope>NUCLEOTIDE SEQUENCE [LARGE SCALE GENOMIC DNA]</scope>
    <source>
        <strain evidence="2 3">Ag45/Mut15</strain>
    </source>
</reference>
<organism evidence="2 3">
    <name type="scientific">Frankia umida</name>
    <dbReference type="NCBI Taxonomy" id="573489"/>
    <lineage>
        <taxon>Bacteria</taxon>
        <taxon>Bacillati</taxon>
        <taxon>Actinomycetota</taxon>
        <taxon>Actinomycetes</taxon>
        <taxon>Frankiales</taxon>
        <taxon>Frankiaceae</taxon>
        <taxon>Frankia</taxon>
    </lineage>
</organism>
<evidence type="ECO:0000259" key="1">
    <source>
        <dbReference type="SMART" id="SM00923"/>
    </source>
</evidence>
<dbReference type="InterPro" id="IPR038020">
    <property type="entry name" value="MbtH-like_sf"/>
</dbReference>
<comment type="caution">
    <text evidence="2">The sequence shown here is derived from an EMBL/GenBank/DDBJ whole genome shotgun (WGS) entry which is preliminary data.</text>
</comment>